<feature type="transmembrane region" description="Helical" evidence="5">
    <location>
        <begin position="154"/>
        <end position="174"/>
    </location>
</feature>
<comment type="subcellular location">
    <subcellularLocation>
        <location evidence="5">Endoplasmic reticulum membrane</location>
        <topology evidence="5">Multi-pass membrane protein</topology>
    </subcellularLocation>
    <subcellularLocation>
        <location evidence="1">Membrane</location>
        <topology evidence="1">Multi-pass membrane protein</topology>
    </subcellularLocation>
</comment>
<feature type="transmembrane region" description="Helical" evidence="5">
    <location>
        <begin position="435"/>
        <end position="456"/>
    </location>
</feature>
<proteinExistence type="inferred from homology"/>
<protein>
    <recommendedName>
        <fullName evidence="5">Phosphatidylinositol-glycan biosynthesis class W protein</fullName>
        <ecNumber evidence="5">2.3.-.-</ecNumber>
    </recommendedName>
</protein>
<feature type="transmembrane region" description="Helical" evidence="5">
    <location>
        <begin position="254"/>
        <end position="273"/>
    </location>
</feature>
<dbReference type="InterPro" id="IPR009447">
    <property type="entry name" value="PIGW/GWT1"/>
</dbReference>
<feature type="transmembrane region" description="Helical" evidence="5">
    <location>
        <begin position="322"/>
        <end position="345"/>
    </location>
</feature>
<evidence type="ECO:0000313" key="6">
    <source>
        <dbReference type="EnsemblMetazoa" id="G1649.1:cds"/>
    </source>
</evidence>
<feature type="transmembrane region" description="Helical" evidence="5">
    <location>
        <begin position="226"/>
        <end position="247"/>
    </location>
</feature>
<feature type="transmembrane region" description="Helical" evidence="5">
    <location>
        <begin position="293"/>
        <end position="310"/>
    </location>
</feature>
<comment type="function">
    <text evidence="5">A acetyltransferase, which acetylates the inositol ring of phosphatidylinositol during biosynthesis of GPI-anchor.</text>
</comment>
<evidence type="ECO:0000256" key="4">
    <source>
        <dbReference type="ARBA" id="ARBA00023136"/>
    </source>
</evidence>
<organism evidence="6 7">
    <name type="scientific">Magallana gigas</name>
    <name type="common">Pacific oyster</name>
    <name type="synonym">Crassostrea gigas</name>
    <dbReference type="NCBI Taxonomy" id="29159"/>
    <lineage>
        <taxon>Eukaryota</taxon>
        <taxon>Metazoa</taxon>
        <taxon>Spiralia</taxon>
        <taxon>Lophotrochozoa</taxon>
        <taxon>Mollusca</taxon>
        <taxon>Bivalvia</taxon>
        <taxon>Autobranchia</taxon>
        <taxon>Pteriomorphia</taxon>
        <taxon>Ostreida</taxon>
        <taxon>Ostreoidea</taxon>
        <taxon>Ostreidae</taxon>
        <taxon>Magallana</taxon>
    </lineage>
</organism>
<name>A0A8W8IYU7_MAGGI</name>
<feature type="transmembrane region" description="Helical" evidence="5">
    <location>
        <begin position="186"/>
        <end position="206"/>
    </location>
</feature>
<feature type="transmembrane region" description="Helical" evidence="5">
    <location>
        <begin position="22"/>
        <end position="41"/>
    </location>
</feature>
<evidence type="ECO:0000256" key="1">
    <source>
        <dbReference type="ARBA" id="ARBA00004141"/>
    </source>
</evidence>
<dbReference type="GO" id="GO:0032216">
    <property type="term" value="F:glucosaminyl-phosphatidylinositol O-acyltransferase activity"/>
    <property type="evidence" value="ECO:0007669"/>
    <property type="project" value="TreeGrafter"/>
</dbReference>
<dbReference type="GO" id="GO:0072659">
    <property type="term" value="P:protein localization to plasma membrane"/>
    <property type="evidence" value="ECO:0007669"/>
    <property type="project" value="TreeGrafter"/>
</dbReference>
<sequence length="465" mass="51814">MGDINYTSYKELKEQFVSGHQGSPAAEITLIYLGIACCVFLHNAGGIGYRKQWFHWLGDFLVLVLPGLSSVTFLSESKAIVIVTLLSLAAISLTISHQFNRTAPKSSSSFLRQEFGNKLEFVSNFRAYALICTAICILAVDFNVFPRRFCKAETFGTGLMDTGVGLFIVANGIVSPESRNKEKVSILKSSLLSSLPLIVLGLGRVLSTKGVNYQEHVTEYGVQWNFFFTVSAVKICSSLLLTILGNINLTGPAIILILSYQLFLTKLGLSEYLVLGLDGQGGRVGFFDSNREGIVSCLGYLSLYFLAVELGKHIFNKERKTVGDWVPFLGVLGLLQAVLWCAMMWSESHVQQVSRRFANLSYIVWILALSVFLLFLLLLINLFSHFQSFIFAKKKEEDVCLLSAVNYNGLLYFLLANVLTGLVNLSIDTLQLSTAQSMTILISYMGILSFVTLMLYKWKIRLKFW</sequence>
<keyword evidence="4 5" id="KW-0472">Membrane</keyword>
<feature type="transmembrane region" description="Helical" evidence="5">
    <location>
        <begin position="121"/>
        <end position="142"/>
    </location>
</feature>
<dbReference type="PIRSF" id="PIRSF017321">
    <property type="entry name" value="GWT1"/>
    <property type="match status" value="1"/>
</dbReference>
<dbReference type="OMA" id="GLYVMQP"/>
<feature type="transmembrane region" description="Helical" evidence="5">
    <location>
        <begin position="404"/>
        <end position="423"/>
    </location>
</feature>
<keyword evidence="5" id="KW-0337">GPI-anchor biosynthesis</keyword>
<feature type="transmembrane region" description="Helical" evidence="5">
    <location>
        <begin position="357"/>
        <end position="383"/>
    </location>
</feature>
<comment type="pathway">
    <text evidence="5">Glycolipid biosynthesis; glycosylphosphatidylinositol-anchor biosynthesis.</text>
</comment>
<keyword evidence="3 5" id="KW-1133">Transmembrane helix</keyword>
<feature type="transmembrane region" description="Helical" evidence="5">
    <location>
        <begin position="79"/>
        <end position="100"/>
    </location>
</feature>
<accession>A0A8W8IYU7</accession>
<dbReference type="PANTHER" id="PTHR20661:SF0">
    <property type="entry name" value="PHOSPHATIDYLINOSITOL-GLYCAN BIOSYNTHESIS CLASS W PROTEIN"/>
    <property type="match status" value="1"/>
</dbReference>
<dbReference type="Proteomes" id="UP000005408">
    <property type="component" value="Unassembled WGS sequence"/>
</dbReference>
<evidence type="ECO:0000256" key="3">
    <source>
        <dbReference type="ARBA" id="ARBA00022989"/>
    </source>
</evidence>
<feature type="transmembrane region" description="Helical" evidence="5">
    <location>
        <begin position="53"/>
        <end position="73"/>
    </location>
</feature>
<comment type="similarity">
    <text evidence="5">Belongs to the PIGW family.</text>
</comment>
<keyword evidence="5" id="KW-0256">Endoplasmic reticulum</keyword>
<dbReference type="GO" id="GO:0005789">
    <property type="term" value="C:endoplasmic reticulum membrane"/>
    <property type="evidence" value="ECO:0007669"/>
    <property type="project" value="UniProtKB-SubCell"/>
</dbReference>
<keyword evidence="5" id="KW-0808">Transferase</keyword>
<keyword evidence="2 5" id="KW-0812">Transmembrane</keyword>
<dbReference type="EnsemblMetazoa" id="G1649.2">
    <property type="protein sequence ID" value="G1649.2:cds"/>
    <property type="gene ID" value="G1649"/>
</dbReference>
<evidence type="ECO:0000256" key="2">
    <source>
        <dbReference type="ARBA" id="ARBA00022692"/>
    </source>
</evidence>
<evidence type="ECO:0000256" key="5">
    <source>
        <dbReference type="RuleBase" id="RU280819"/>
    </source>
</evidence>
<keyword evidence="7" id="KW-1185">Reference proteome</keyword>
<dbReference type="EnsemblMetazoa" id="G1649.1">
    <property type="protein sequence ID" value="G1649.1:cds"/>
    <property type="gene ID" value="G1649"/>
</dbReference>
<dbReference type="GO" id="GO:0006506">
    <property type="term" value="P:GPI anchor biosynthetic process"/>
    <property type="evidence" value="ECO:0007669"/>
    <property type="project" value="UniProtKB-KW"/>
</dbReference>
<evidence type="ECO:0000313" key="7">
    <source>
        <dbReference type="Proteomes" id="UP000005408"/>
    </source>
</evidence>
<keyword evidence="5" id="KW-0012">Acyltransferase</keyword>
<dbReference type="OrthoDB" id="15270at2759"/>
<dbReference type="EC" id="2.3.-.-" evidence="5"/>
<dbReference type="PANTHER" id="PTHR20661">
    <property type="entry name" value="PHOSPHATIDYLINOSITOL-GLYCAN BIOSYNTHESIS CLASS W PROTEIN"/>
    <property type="match status" value="1"/>
</dbReference>
<dbReference type="Pfam" id="PF06423">
    <property type="entry name" value="GWT1"/>
    <property type="match status" value="1"/>
</dbReference>
<reference evidence="6" key="1">
    <citation type="submission" date="2022-08" db="UniProtKB">
        <authorList>
            <consortium name="EnsemblMetazoa"/>
        </authorList>
    </citation>
    <scope>IDENTIFICATION</scope>
    <source>
        <strain evidence="6">05x7-T-G4-1.051#20</strain>
    </source>
</reference>
<dbReference type="AlphaFoldDB" id="A0A8W8IYU7"/>